<accession>A0A0P9GQP3</accession>
<comment type="caution">
    <text evidence="1">The sequence shown here is derived from an EMBL/GenBank/DDBJ whole genome shotgun (WGS) entry which is preliminary data.</text>
</comment>
<evidence type="ECO:0000313" key="1">
    <source>
        <dbReference type="EMBL" id="KPV43185.1"/>
    </source>
</evidence>
<proteinExistence type="predicted"/>
<evidence type="ECO:0008006" key="3">
    <source>
        <dbReference type="Google" id="ProtNLM"/>
    </source>
</evidence>
<dbReference type="OrthoDB" id="9904823at2"/>
<name>A0A0P9GQP3_9BACL</name>
<dbReference type="AlphaFoldDB" id="A0A0P9GQP3"/>
<evidence type="ECO:0000313" key="2">
    <source>
        <dbReference type="Proteomes" id="UP000050482"/>
    </source>
</evidence>
<dbReference type="RefSeq" id="WP_054969780.1">
    <property type="nucleotide sequence ID" value="NZ_LJCO01000056.1"/>
</dbReference>
<organism evidence="1 2">
    <name type="scientific">Alicyclobacillus ferrooxydans</name>
    <dbReference type="NCBI Taxonomy" id="471514"/>
    <lineage>
        <taxon>Bacteria</taxon>
        <taxon>Bacillati</taxon>
        <taxon>Bacillota</taxon>
        <taxon>Bacilli</taxon>
        <taxon>Bacillales</taxon>
        <taxon>Alicyclobacillaceae</taxon>
        <taxon>Alicyclobacillus</taxon>
    </lineage>
</organism>
<dbReference type="EMBL" id="LJCO01000056">
    <property type="protein sequence ID" value="KPV43185.1"/>
    <property type="molecule type" value="Genomic_DNA"/>
</dbReference>
<dbReference type="PATRIC" id="fig|471514.4.peg.3479"/>
<reference evidence="1 2" key="1">
    <citation type="submission" date="2015-09" db="EMBL/GenBank/DDBJ databases">
        <title>Draft genome sequence of Alicyclobacillus ferrooxydans DSM 22381.</title>
        <authorList>
            <person name="Hemp J."/>
        </authorList>
    </citation>
    <scope>NUCLEOTIDE SEQUENCE [LARGE SCALE GENOMIC DNA]</scope>
    <source>
        <strain evidence="1 2">TC-34</strain>
    </source>
</reference>
<gene>
    <name evidence="1" type="ORF">AN477_13945</name>
</gene>
<keyword evidence="2" id="KW-1185">Reference proteome</keyword>
<dbReference type="STRING" id="471514.AN477_13945"/>
<dbReference type="Proteomes" id="UP000050482">
    <property type="component" value="Unassembled WGS sequence"/>
</dbReference>
<protein>
    <recommendedName>
        <fullName evidence="3">Lipoprotein</fullName>
    </recommendedName>
</protein>
<sequence length="174" mass="19090">MHVKKIGTAVIALTTIGILVSCGTVKQEVKQSVSNSTENTSSPTQTFHMVVRKLTSAEKNSMHQLQSSNAVWQDGNWVNPKNANLNGPRYVMTAMLQPTNNINSPHTVPAIIIYRENAAAYGSGQPEQSVYKCPKNIGNFNITGMSKSGTVLYWQSDKGQSGKFSLKTHTWSFQ</sequence>
<dbReference type="PROSITE" id="PS51257">
    <property type="entry name" value="PROKAR_LIPOPROTEIN"/>
    <property type="match status" value="1"/>
</dbReference>